<accession>D5WMH8</accession>
<organism evidence="3 4">
    <name type="scientific">Paraburkholderia atlantica</name>
    <dbReference type="NCBI Taxonomy" id="2654982"/>
    <lineage>
        <taxon>Bacteria</taxon>
        <taxon>Pseudomonadati</taxon>
        <taxon>Pseudomonadota</taxon>
        <taxon>Betaproteobacteria</taxon>
        <taxon>Burkholderiales</taxon>
        <taxon>Burkholderiaceae</taxon>
        <taxon>Paraburkholderia</taxon>
    </lineage>
</organism>
<feature type="region of interest" description="Disordered" evidence="1">
    <location>
        <begin position="15"/>
        <end position="65"/>
    </location>
</feature>
<evidence type="ECO:0000313" key="4">
    <source>
        <dbReference type="Proteomes" id="UP000002190"/>
    </source>
</evidence>
<dbReference type="STRING" id="640511.BC1002_6583"/>
<gene>
    <name evidence="3" type="ordered locus">BC1002_6583</name>
</gene>
<feature type="domain" description="Asl1-like glycosyl hydrolase catalytic" evidence="2">
    <location>
        <begin position="289"/>
        <end position="376"/>
    </location>
</feature>
<dbReference type="KEGG" id="bge:BC1002_6583"/>
<name>D5WMH8_PARAM</name>
<dbReference type="InterPro" id="IPR024655">
    <property type="entry name" value="Asl1_glyco_hydro_catalytic"/>
</dbReference>
<proteinExistence type="predicted"/>
<protein>
    <recommendedName>
        <fullName evidence="2">Asl1-like glycosyl hydrolase catalytic domain-containing protein</fullName>
    </recommendedName>
</protein>
<sequence>MPAFSKSFSRAHWGNANSTSTTAAATTSAAPATTSTPTTTSAPTTTAASATATLQPPPTGSGNDRFAMDVNCNLWSGDQTALNECSKDLDLIAGLGVGTVRLGVSWDFMTLADGSTLDPNKVAFLKGLLNAARTRGMKILFEVGMYAPSSAYQCSATQNPPSGSSPRLDFCDATFTKYLGSLMDVVLPFTADIELFNETNWSFSASDPSYGDPNGISGYILNRSKTLYSEAKQVLNTKSQSGYKTVLHTQGISYFYNSAYPNNGWQPPAGNELIQATDYINAMGNNTKSASSPLNTTIDVVDVHPYFGSAEYNTLVQAFMTTVSNLVSSGAKPIWLTETNNGTNGTDAGQTAAFNQLKLLMNNGSVAKAFWYVVRNGDPSNGEGDGYSIYDFNRNLIRPQLAAAIQAYTATIPSSERFLSGSYLTPIQ</sequence>
<dbReference type="AlphaFoldDB" id="D5WMH8"/>
<evidence type="ECO:0000313" key="3">
    <source>
        <dbReference type="EMBL" id="ADG20424.1"/>
    </source>
</evidence>
<dbReference type="HOGENOM" id="CLU_640445_0_0_4"/>
<reference evidence="4" key="1">
    <citation type="submission" date="2010-04" db="EMBL/GenBank/DDBJ databases">
        <title>Complete sequence of chromosome 3 of Burkholderia sp. CCGE1002.</title>
        <authorList>
            <consortium name="US DOE Joint Genome Institute"/>
            <person name="Lucas S."/>
            <person name="Copeland A."/>
            <person name="Lapidus A."/>
            <person name="Cheng J.-F."/>
            <person name="Bruce D."/>
            <person name="Goodwin L."/>
            <person name="Pitluck S."/>
            <person name="Chertkov O."/>
            <person name="Detter J.C."/>
            <person name="Han C."/>
            <person name="Tapia R."/>
            <person name="Land M."/>
            <person name="Hauser L."/>
            <person name="Kyrpides N."/>
            <person name="Ovchinnikova G."/>
            <person name="Martinez-Romero E."/>
            <person name="Hernandez M.A.R."/>
            <person name="Tiedje J.M."/>
            <person name="Woyke T."/>
        </authorList>
    </citation>
    <scope>NUCLEOTIDE SEQUENCE [LARGE SCALE GENOMIC DNA]</scope>
    <source>
        <strain evidence="4">CCGE1002</strain>
    </source>
</reference>
<dbReference type="Gene3D" id="3.20.20.80">
    <property type="entry name" value="Glycosidases"/>
    <property type="match status" value="1"/>
</dbReference>
<evidence type="ECO:0000256" key="1">
    <source>
        <dbReference type="SAM" id="MobiDB-lite"/>
    </source>
</evidence>
<evidence type="ECO:0000259" key="2">
    <source>
        <dbReference type="Pfam" id="PF11790"/>
    </source>
</evidence>
<dbReference type="Pfam" id="PF11790">
    <property type="entry name" value="Glyco_hydro_cc"/>
    <property type="match status" value="1"/>
</dbReference>
<reference evidence="3 4" key="2">
    <citation type="journal article" date="2012" name="J. Bacteriol.">
        <title>Genome Sequences of Burkholderia sp. Strains CCGE1002 and H160, Isolated from Legume Nodules in Mexico and Brazil.</title>
        <authorList>
            <person name="Ormeno-Orrillo E."/>
            <person name="Rogel M.A."/>
            <person name="Chueire L.M."/>
            <person name="Tiedje J.M."/>
            <person name="Martinez-Romero E."/>
            <person name="Hungria M."/>
        </authorList>
    </citation>
    <scope>NUCLEOTIDE SEQUENCE [LARGE SCALE GENOMIC DNA]</scope>
    <source>
        <strain evidence="3 4">CCGE1002</strain>
    </source>
</reference>
<dbReference type="Proteomes" id="UP000002190">
    <property type="component" value="Chromosome 3"/>
</dbReference>
<feature type="compositionally biased region" description="Low complexity" evidence="1">
    <location>
        <begin position="18"/>
        <end position="53"/>
    </location>
</feature>
<dbReference type="SUPFAM" id="SSF51445">
    <property type="entry name" value="(Trans)glycosidases"/>
    <property type="match status" value="1"/>
</dbReference>
<dbReference type="InterPro" id="IPR017853">
    <property type="entry name" value="GH"/>
</dbReference>
<dbReference type="EMBL" id="CP002015">
    <property type="protein sequence ID" value="ADG20424.1"/>
    <property type="molecule type" value="Genomic_DNA"/>
</dbReference>